<evidence type="ECO:0000313" key="1">
    <source>
        <dbReference type="EMBL" id="KAK7012591.1"/>
    </source>
</evidence>
<gene>
    <name evidence="1" type="ORF">R3P38DRAFT_2790246</name>
</gene>
<organism evidence="1 2">
    <name type="scientific">Favolaschia claudopus</name>
    <dbReference type="NCBI Taxonomy" id="2862362"/>
    <lineage>
        <taxon>Eukaryota</taxon>
        <taxon>Fungi</taxon>
        <taxon>Dikarya</taxon>
        <taxon>Basidiomycota</taxon>
        <taxon>Agaricomycotina</taxon>
        <taxon>Agaricomycetes</taxon>
        <taxon>Agaricomycetidae</taxon>
        <taxon>Agaricales</taxon>
        <taxon>Marasmiineae</taxon>
        <taxon>Mycenaceae</taxon>
        <taxon>Favolaschia</taxon>
    </lineage>
</organism>
<accession>A0AAW0AJ77</accession>
<dbReference type="AlphaFoldDB" id="A0AAW0AJ77"/>
<comment type="caution">
    <text evidence="1">The sequence shown here is derived from an EMBL/GenBank/DDBJ whole genome shotgun (WGS) entry which is preliminary data.</text>
</comment>
<dbReference type="Proteomes" id="UP001362999">
    <property type="component" value="Unassembled WGS sequence"/>
</dbReference>
<protein>
    <submittedName>
        <fullName evidence="1">Uncharacterized protein</fullName>
    </submittedName>
</protein>
<proteinExistence type="predicted"/>
<dbReference type="EMBL" id="JAWWNJ010000064">
    <property type="protein sequence ID" value="KAK7012591.1"/>
    <property type="molecule type" value="Genomic_DNA"/>
</dbReference>
<keyword evidence="2" id="KW-1185">Reference proteome</keyword>
<name>A0AAW0AJ77_9AGAR</name>
<evidence type="ECO:0000313" key="2">
    <source>
        <dbReference type="Proteomes" id="UP001362999"/>
    </source>
</evidence>
<reference evidence="1 2" key="1">
    <citation type="journal article" date="2024" name="J Genomics">
        <title>Draft genome sequencing and assembly of Favolaschia claudopus CIRM-BRFM 2984 isolated from oak limbs.</title>
        <authorList>
            <person name="Navarro D."/>
            <person name="Drula E."/>
            <person name="Chaduli D."/>
            <person name="Cazenave R."/>
            <person name="Ahrendt S."/>
            <person name="Wang J."/>
            <person name="Lipzen A."/>
            <person name="Daum C."/>
            <person name="Barry K."/>
            <person name="Grigoriev I.V."/>
            <person name="Favel A."/>
            <person name="Rosso M.N."/>
            <person name="Martin F."/>
        </authorList>
    </citation>
    <scope>NUCLEOTIDE SEQUENCE [LARGE SCALE GENOMIC DNA]</scope>
    <source>
        <strain evidence="1 2">CIRM-BRFM 2984</strain>
    </source>
</reference>
<sequence length="311" mass="36169">MESELDDEEYEERALSTRQEMQLRERQIRKRRGYEQETQRLLALDTRSVRSTTVILPSLDDEDEVVQAFWRFFCTVMPTLSSLAVMSISYAHNDPLFLRRIINYGDVRNNTLPASLRTLHLKPLATDYTRRLQLAGPYAWHDISWRLEISLLPHVETLILSTPSYVFWPPTKANLEFTLAEWTAQMRCNGTSNLKEIIINSGFGDNGAIGRTWVESRMQNPGFESTDLSLLRKLDHFYGVQVVWLKGEDGNWVQKQGPPLQSISNRHEYFFGRSGWKVFAPFMTGDLELRVQQWREFRLAKPIAPGFAVMY</sequence>